<evidence type="ECO:0000313" key="2">
    <source>
        <dbReference type="Proteomes" id="UP000228934"/>
    </source>
</evidence>
<gene>
    <name evidence="1" type="ORF">AB205_0205770</name>
</gene>
<organism evidence="1 2">
    <name type="scientific">Aquarana catesbeiana</name>
    <name type="common">American bullfrog</name>
    <name type="synonym">Rana catesbeiana</name>
    <dbReference type="NCBI Taxonomy" id="8400"/>
    <lineage>
        <taxon>Eukaryota</taxon>
        <taxon>Metazoa</taxon>
        <taxon>Chordata</taxon>
        <taxon>Craniata</taxon>
        <taxon>Vertebrata</taxon>
        <taxon>Euteleostomi</taxon>
        <taxon>Amphibia</taxon>
        <taxon>Batrachia</taxon>
        <taxon>Anura</taxon>
        <taxon>Neobatrachia</taxon>
        <taxon>Ranoidea</taxon>
        <taxon>Ranidae</taxon>
        <taxon>Aquarana</taxon>
    </lineage>
</organism>
<dbReference type="EMBL" id="KV923083">
    <property type="protein sequence ID" value="PIO41169.1"/>
    <property type="molecule type" value="Genomic_DNA"/>
</dbReference>
<dbReference type="AlphaFoldDB" id="A0A2G9SLT5"/>
<proteinExistence type="predicted"/>
<accession>A0A2G9SLT5</accession>
<dbReference type="OrthoDB" id="9909359at2759"/>
<evidence type="ECO:0000313" key="1">
    <source>
        <dbReference type="EMBL" id="PIO41169.1"/>
    </source>
</evidence>
<sequence>MHTGAENERPIRSSSELVMLHTVKKYSVPTALEAMNFGKSNKKYPTYDLIQKIWSKTKYMQGVTGFTDYSPIWFNDTYPELAKMQNGAIWRRYGVLYIRQIFQHGKLHTFETLQRLFELPQSMRFYYMQLKHAVVAQSKSTDWVSSPTPMFNVIAGANNTKGFISQCYSMLLQNVLNKHPLGMLAKWERDVGPMDGDQLYAMGLRPTPLCTRCKREHGDLIHLLWRCPKLHPYWKGVVDTVNRVFQVKLPTDPKHCLLNVLDELGWEEYTKVAVTKAIFLARKLIMKHWISEEPPALKEWINAVGEMLRKDK</sequence>
<name>A0A2G9SLT5_AQUCT</name>
<keyword evidence="2" id="KW-1185">Reference proteome</keyword>
<protein>
    <submittedName>
        <fullName evidence="1">Uncharacterized protein</fullName>
    </submittedName>
</protein>
<reference evidence="2" key="1">
    <citation type="journal article" date="2017" name="Nat. Commun.">
        <title>The North American bullfrog draft genome provides insight into hormonal regulation of long noncoding RNA.</title>
        <authorList>
            <person name="Hammond S.A."/>
            <person name="Warren R.L."/>
            <person name="Vandervalk B.P."/>
            <person name="Kucuk E."/>
            <person name="Khan H."/>
            <person name="Gibb E.A."/>
            <person name="Pandoh P."/>
            <person name="Kirk H."/>
            <person name="Zhao Y."/>
            <person name="Jones M."/>
            <person name="Mungall A.J."/>
            <person name="Coope R."/>
            <person name="Pleasance S."/>
            <person name="Moore R.A."/>
            <person name="Holt R.A."/>
            <person name="Round J.M."/>
            <person name="Ohora S."/>
            <person name="Walle B.V."/>
            <person name="Veldhoen N."/>
            <person name="Helbing C.C."/>
            <person name="Birol I."/>
        </authorList>
    </citation>
    <scope>NUCLEOTIDE SEQUENCE [LARGE SCALE GENOMIC DNA]</scope>
</reference>
<feature type="non-terminal residue" evidence="1">
    <location>
        <position position="312"/>
    </location>
</feature>
<dbReference type="Proteomes" id="UP000228934">
    <property type="component" value="Unassembled WGS sequence"/>
</dbReference>